<dbReference type="EMBL" id="CP001349">
    <property type="protein sequence ID" value="ACL59153.1"/>
    <property type="molecule type" value="Genomic_DNA"/>
</dbReference>
<name>B8IA90_METNO</name>
<evidence type="ECO:0000313" key="1">
    <source>
        <dbReference type="EMBL" id="ACL57581.1"/>
    </source>
</evidence>
<dbReference type="STRING" id="460265.Mnod_2618"/>
<gene>
    <name evidence="1" type="ordered locus">Mnod_2618</name>
    <name evidence="2" type="ordered locus">Mnod_4277</name>
</gene>
<dbReference type="KEGG" id="mno:Mnod_4277"/>
<dbReference type="EMBL" id="CP001349">
    <property type="protein sequence ID" value="ACL57581.1"/>
    <property type="molecule type" value="Genomic_DNA"/>
</dbReference>
<dbReference type="Proteomes" id="UP000008207">
    <property type="component" value="Chromosome"/>
</dbReference>
<protein>
    <submittedName>
        <fullName evidence="2">Uncharacterized protein</fullName>
    </submittedName>
</protein>
<keyword evidence="3" id="KW-1185">Reference proteome</keyword>
<evidence type="ECO:0000313" key="3">
    <source>
        <dbReference type="Proteomes" id="UP000008207"/>
    </source>
</evidence>
<sequence length="46" mass="4682">MSGYTGVIGLARALLTMLGSMFAVFSTAISLVTAGKILAGVQLRHG</sequence>
<evidence type="ECO:0000313" key="2">
    <source>
        <dbReference type="EMBL" id="ACL59153.1"/>
    </source>
</evidence>
<dbReference type="RefSeq" id="WP_015929260.1">
    <property type="nucleotide sequence ID" value="NC_011894.1"/>
</dbReference>
<reference evidence="2 3" key="1">
    <citation type="submission" date="2009-01" db="EMBL/GenBank/DDBJ databases">
        <title>Complete sequence of chromosome of Methylobacterium nodulans ORS 2060.</title>
        <authorList>
            <consortium name="US DOE Joint Genome Institute"/>
            <person name="Lucas S."/>
            <person name="Copeland A."/>
            <person name="Lapidus A."/>
            <person name="Glavina del Rio T."/>
            <person name="Dalin E."/>
            <person name="Tice H."/>
            <person name="Bruce D."/>
            <person name="Goodwin L."/>
            <person name="Pitluck S."/>
            <person name="Sims D."/>
            <person name="Brettin T."/>
            <person name="Detter J.C."/>
            <person name="Han C."/>
            <person name="Larimer F."/>
            <person name="Land M."/>
            <person name="Hauser L."/>
            <person name="Kyrpides N."/>
            <person name="Ivanova N."/>
            <person name="Marx C.J."/>
            <person name="Richardson P."/>
        </authorList>
    </citation>
    <scope>NUCLEOTIDE SEQUENCE [LARGE SCALE GENOMIC DNA]</scope>
    <source>
        <strain evidence="3">LMG 21967 / CNCM I-2342 / ORS 2060</strain>
        <strain evidence="2">ORS 2060</strain>
    </source>
</reference>
<proteinExistence type="predicted"/>
<dbReference type="AlphaFoldDB" id="B8IA90"/>
<accession>B8IA90</accession>
<organism evidence="2 3">
    <name type="scientific">Methylobacterium nodulans (strain LMG 21967 / CNCM I-2342 / ORS 2060)</name>
    <dbReference type="NCBI Taxonomy" id="460265"/>
    <lineage>
        <taxon>Bacteria</taxon>
        <taxon>Pseudomonadati</taxon>
        <taxon>Pseudomonadota</taxon>
        <taxon>Alphaproteobacteria</taxon>
        <taxon>Hyphomicrobiales</taxon>
        <taxon>Methylobacteriaceae</taxon>
        <taxon>Methylobacterium</taxon>
    </lineage>
</organism>
<dbReference type="HOGENOM" id="CLU_3185706_0_0_5"/>
<dbReference type="KEGG" id="mno:Mnod_2618"/>